<dbReference type="GO" id="GO:0008777">
    <property type="term" value="F:acetylornithine deacetylase activity"/>
    <property type="evidence" value="ECO:0007669"/>
    <property type="project" value="TreeGrafter"/>
</dbReference>
<dbReference type="InterPro" id="IPR002933">
    <property type="entry name" value="Peptidase_M20"/>
</dbReference>
<dbReference type="SUPFAM" id="SSF55031">
    <property type="entry name" value="Bacterial exopeptidase dimerisation domain"/>
    <property type="match status" value="1"/>
</dbReference>
<evidence type="ECO:0000256" key="2">
    <source>
        <dbReference type="ARBA" id="ARBA00022723"/>
    </source>
</evidence>
<keyword evidence="2" id="KW-0479">Metal-binding</keyword>
<dbReference type="InterPro" id="IPR011650">
    <property type="entry name" value="Peptidase_M20_dimer"/>
</dbReference>
<dbReference type="Pfam" id="PF07687">
    <property type="entry name" value="M20_dimer"/>
    <property type="match status" value="1"/>
</dbReference>
<dbReference type="Pfam" id="PF01546">
    <property type="entry name" value="Peptidase_M20"/>
    <property type="match status" value="1"/>
</dbReference>
<dbReference type="EMBL" id="JADIMQ010000051">
    <property type="protein sequence ID" value="MBO8448345.1"/>
    <property type="molecule type" value="Genomic_DNA"/>
</dbReference>
<dbReference type="InterPro" id="IPR036264">
    <property type="entry name" value="Bact_exopeptidase_dim_dom"/>
</dbReference>
<reference evidence="7" key="1">
    <citation type="submission" date="2020-10" db="EMBL/GenBank/DDBJ databases">
        <authorList>
            <person name="Gilroy R."/>
        </authorList>
    </citation>
    <scope>NUCLEOTIDE SEQUENCE</scope>
    <source>
        <strain evidence="7">20514</strain>
    </source>
</reference>
<evidence type="ECO:0000259" key="6">
    <source>
        <dbReference type="Pfam" id="PF07687"/>
    </source>
</evidence>
<keyword evidence="3" id="KW-0378">Hydrolase</keyword>
<dbReference type="InterPro" id="IPR001261">
    <property type="entry name" value="ArgE/DapE_CS"/>
</dbReference>
<keyword evidence="4" id="KW-0862">Zinc</keyword>
<dbReference type="PANTHER" id="PTHR43808:SF31">
    <property type="entry name" value="N-ACETYL-L-CITRULLINE DEACETYLASE"/>
    <property type="match status" value="1"/>
</dbReference>
<comment type="caution">
    <text evidence="7">The sequence shown here is derived from an EMBL/GenBank/DDBJ whole genome shotgun (WGS) entry which is preliminary data.</text>
</comment>
<evidence type="ECO:0000256" key="1">
    <source>
        <dbReference type="ARBA" id="ARBA00001947"/>
    </source>
</evidence>
<evidence type="ECO:0000313" key="8">
    <source>
        <dbReference type="Proteomes" id="UP000810252"/>
    </source>
</evidence>
<dbReference type="Proteomes" id="UP000810252">
    <property type="component" value="Unassembled WGS sequence"/>
</dbReference>
<keyword evidence="5" id="KW-0170">Cobalt</keyword>
<reference evidence="7" key="2">
    <citation type="journal article" date="2021" name="PeerJ">
        <title>Extensive microbial diversity within the chicken gut microbiome revealed by metagenomics and culture.</title>
        <authorList>
            <person name="Gilroy R."/>
            <person name="Ravi A."/>
            <person name="Getino M."/>
            <person name="Pursley I."/>
            <person name="Horton D.L."/>
            <person name="Alikhan N.F."/>
            <person name="Baker D."/>
            <person name="Gharbi K."/>
            <person name="Hall N."/>
            <person name="Watson M."/>
            <person name="Adriaenssens E.M."/>
            <person name="Foster-Nyarko E."/>
            <person name="Jarju S."/>
            <person name="Secka A."/>
            <person name="Antonio M."/>
            <person name="Oren A."/>
            <person name="Chaudhuri R.R."/>
            <person name="La Ragione R."/>
            <person name="Hildebrand F."/>
            <person name="Pallen M.J."/>
        </authorList>
    </citation>
    <scope>NUCLEOTIDE SEQUENCE</scope>
    <source>
        <strain evidence="7">20514</strain>
    </source>
</reference>
<evidence type="ECO:0000256" key="5">
    <source>
        <dbReference type="ARBA" id="ARBA00023285"/>
    </source>
</evidence>
<organism evidence="7 8">
    <name type="scientific">Candidatus Cryptobacteroides merdigallinarum</name>
    <dbReference type="NCBI Taxonomy" id="2840770"/>
    <lineage>
        <taxon>Bacteria</taxon>
        <taxon>Pseudomonadati</taxon>
        <taxon>Bacteroidota</taxon>
        <taxon>Bacteroidia</taxon>
        <taxon>Bacteroidales</taxon>
        <taxon>Candidatus Cryptobacteroides</taxon>
    </lineage>
</organism>
<comment type="cofactor">
    <cofactor evidence="1">
        <name>Zn(2+)</name>
        <dbReference type="ChEBI" id="CHEBI:29105"/>
    </cofactor>
</comment>
<evidence type="ECO:0000256" key="4">
    <source>
        <dbReference type="ARBA" id="ARBA00022833"/>
    </source>
</evidence>
<gene>
    <name evidence="7" type="ORF">IAC29_03625</name>
</gene>
<proteinExistence type="predicted"/>
<protein>
    <submittedName>
        <fullName evidence="7">M20/M25/M40 family metallo-hydrolase</fullName>
    </submittedName>
</protein>
<dbReference type="AlphaFoldDB" id="A0A9D9EJZ8"/>
<evidence type="ECO:0000313" key="7">
    <source>
        <dbReference type="EMBL" id="MBO8448345.1"/>
    </source>
</evidence>
<dbReference type="GO" id="GO:0006526">
    <property type="term" value="P:L-arginine biosynthetic process"/>
    <property type="evidence" value="ECO:0007669"/>
    <property type="project" value="TreeGrafter"/>
</dbReference>
<sequence>MDRLADEAVQMLKGMVAIPSVSFEEDRVRDYISEVLKGYGVRHETVKNNIVALDENFSPEKKTLMLCAHIDTVPPGTGYSFDPYRPDYGKAAAILGHSEDELVCGLGSNDDGGSVVSLCAAFRHFRKKDLPFNIVLVLCCEEERSGPGGMTWIWEHYNEIPGLENAGKPDWAIIGEPTGMKAATSERGLLVIDGEAEGVSGHAARGEGVNALYIALEDIDRLRKFDFRKVSPVMGRVRLTVTQINAGTAHNVVPDRCRFVVDIRPTEMYGNEEILEELQAVCRSRLTARNLRNRSSATFPGSPLPECLGRTGIGTFSSPTTSDWIRVRCDAVKMGPGQSERSHRKDEYILVSEIEEAIRTYIRFIDNFAAMAEEGKK</sequence>
<dbReference type="PROSITE" id="PS00758">
    <property type="entry name" value="ARGE_DAPE_CPG2_1"/>
    <property type="match status" value="1"/>
</dbReference>
<name>A0A9D9EJZ8_9BACT</name>
<dbReference type="InterPro" id="IPR050072">
    <property type="entry name" value="Peptidase_M20A"/>
</dbReference>
<dbReference type="GO" id="GO:0046872">
    <property type="term" value="F:metal ion binding"/>
    <property type="evidence" value="ECO:0007669"/>
    <property type="project" value="UniProtKB-KW"/>
</dbReference>
<dbReference type="PANTHER" id="PTHR43808">
    <property type="entry name" value="ACETYLORNITHINE DEACETYLASE"/>
    <property type="match status" value="1"/>
</dbReference>
<dbReference type="SUPFAM" id="SSF53187">
    <property type="entry name" value="Zn-dependent exopeptidases"/>
    <property type="match status" value="1"/>
</dbReference>
<dbReference type="Gene3D" id="3.30.70.360">
    <property type="match status" value="1"/>
</dbReference>
<evidence type="ECO:0000256" key="3">
    <source>
        <dbReference type="ARBA" id="ARBA00022801"/>
    </source>
</evidence>
<accession>A0A9D9EJZ8</accession>
<dbReference type="Gene3D" id="3.40.630.10">
    <property type="entry name" value="Zn peptidases"/>
    <property type="match status" value="1"/>
</dbReference>
<feature type="domain" description="Peptidase M20 dimerisation" evidence="6">
    <location>
        <begin position="185"/>
        <end position="285"/>
    </location>
</feature>